<gene>
    <name evidence="2" type="ORF">E4U42_005831</name>
</gene>
<dbReference type="AlphaFoldDB" id="A0A8K0J3Q9"/>
<organism evidence="2 3">
    <name type="scientific">Claviceps africana</name>
    <dbReference type="NCBI Taxonomy" id="83212"/>
    <lineage>
        <taxon>Eukaryota</taxon>
        <taxon>Fungi</taxon>
        <taxon>Dikarya</taxon>
        <taxon>Ascomycota</taxon>
        <taxon>Pezizomycotina</taxon>
        <taxon>Sordariomycetes</taxon>
        <taxon>Hypocreomycetidae</taxon>
        <taxon>Hypocreales</taxon>
        <taxon>Clavicipitaceae</taxon>
        <taxon>Claviceps</taxon>
    </lineage>
</organism>
<accession>A0A8K0J3Q9</accession>
<feature type="region of interest" description="Disordered" evidence="1">
    <location>
        <begin position="60"/>
        <end position="96"/>
    </location>
</feature>
<dbReference type="EMBL" id="SRPY01000560">
    <property type="protein sequence ID" value="KAG5921495.1"/>
    <property type="molecule type" value="Genomic_DNA"/>
</dbReference>
<feature type="compositionally biased region" description="Polar residues" evidence="1">
    <location>
        <begin position="60"/>
        <end position="70"/>
    </location>
</feature>
<evidence type="ECO:0000313" key="3">
    <source>
        <dbReference type="Proteomes" id="UP000811619"/>
    </source>
</evidence>
<sequence length="96" mass="10260">MKLSEAGKPVEDMKMLKGQKAEGSVSLLVLDGTHLHSVPRKSPITGHKSVSIQQLPSANLVTTGDFSNDPSRAEKREAWAGSRSAKQAAILGHRSN</sequence>
<keyword evidence="3" id="KW-1185">Reference proteome</keyword>
<evidence type="ECO:0000313" key="2">
    <source>
        <dbReference type="EMBL" id="KAG5921495.1"/>
    </source>
</evidence>
<proteinExistence type="predicted"/>
<protein>
    <submittedName>
        <fullName evidence="2">Uncharacterized protein</fullName>
    </submittedName>
</protein>
<evidence type="ECO:0000256" key="1">
    <source>
        <dbReference type="SAM" id="MobiDB-lite"/>
    </source>
</evidence>
<reference evidence="2" key="1">
    <citation type="journal article" date="2020" name="bioRxiv">
        <title>Whole genome comparisons of ergot fungi reveals the divergence and evolution of species within the genus Claviceps are the result of varying mechanisms driving genome evolution and host range expansion.</title>
        <authorList>
            <person name="Wyka S.A."/>
            <person name="Mondo S.J."/>
            <person name="Liu M."/>
            <person name="Dettman J."/>
            <person name="Nalam V."/>
            <person name="Broders K.D."/>
        </authorList>
    </citation>
    <scope>NUCLEOTIDE SEQUENCE</scope>
    <source>
        <strain evidence="2">CCC 489</strain>
    </source>
</reference>
<comment type="caution">
    <text evidence="2">The sequence shown here is derived from an EMBL/GenBank/DDBJ whole genome shotgun (WGS) entry which is preliminary data.</text>
</comment>
<dbReference type="Proteomes" id="UP000811619">
    <property type="component" value="Unassembled WGS sequence"/>
</dbReference>
<name>A0A8K0J3Q9_9HYPO</name>